<dbReference type="AlphaFoldDB" id="D0NMR5"/>
<dbReference type="KEGG" id="pif:PITG_13767"/>
<accession>D0NMR5</accession>
<name>D0NMR5_PHYIT</name>
<dbReference type="eggNOG" id="ENOG502S08A">
    <property type="taxonomic scope" value="Eukaryota"/>
</dbReference>
<dbReference type="EMBL" id="DS028147">
    <property type="protein sequence ID" value="EEY61822.1"/>
    <property type="molecule type" value="Genomic_DNA"/>
</dbReference>
<evidence type="ECO:0000313" key="2">
    <source>
        <dbReference type="Proteomes" id="UP000006643"/>
    </source>
</evidence>
<protein>
    <submittedName>
        <fullName evidence="1">Uncharacterized protein</fullName>
    </submittedName>
</protein>
<dbReference type="RefSeq" id="XP_002899462.1">
    <property type="nucleotide sequence ID" value="XM_002899416.1"/>
</dbReference>
<keyword evidence="2" id="KW-1185">Reference proteome</keyword>
<dbReference type="Proteomes" id="UP000006643">
    <property type="component" value="Unassembled WGS sequence"/>
</dbReference>
<dbReference type="InParanoid" id="D0NMR5"/>
<organism evidence="1 2">
    <name type="scientific">Phytophthora infestans (strain T30-4)</name>
    <name type="common">Potato late blight agent</name>
    <dbReference type="NCBI Taxonomy" id="403677"/>
    <lineage>
        <taxon>Eukaryota</taxon>
        <taxon>Sar</taxon>
        <taxon>Stramenopiles</taxon>
        <taxon>Oomycota</taxon>
        <taxon>Peronosporomycetes</taxon>
        <taxon>Peronosporales</taxon>
        <taxon>Peronosporaceae</taxon>
        <taxon>Phytophthora</taxon>
    </lineage>
</organism>
<reference evidence="2" key="1">
    <citation type="journal article" date="2009" name="Nature">
        <title>Genome sequence and analysis of the Irish potato famine pathogen Phytophthora infestans.</title>
        <authorList>
            <consortium name="The Broad Institute Genome Sequencing Platform"/>
            <person name="Haas B.J."/>
            <person name="Kamoun S."/>
            <person name="Zody M.C."/>
            <person name="Jiang R.H."/>
            <person name="Handsaker R.E."/>
            <person name="Cano L.M."/>
            <person name="Grabherr M."/>
            <person name="Kodira C.D."/>
            <person name="Raffaele S."/>
            <person name="Torto-Alalibo T."/>
            <person name="Bozkurt T.O."/>
            <person name="Ah-Fong A.M."/>
            <person name="Alvarado L."/>
            <person name="Anderson V.L."/>
            <person name="Armstrong M.R."/>
            <person name="Avrova A."/>
            <person name="Baxter L."/>
            <person name="Beynon J."/>
            <person name="Boevink P.C."/>
            <person name="Bollmann S.R."/>
            <person name="Bos J.I."/>
            <person name="Bulone V."/>
            <person name="Cai G."/>
            <person name="Cakir C."/>
            <person name="Carrington J.C."/>
            <person name="Chawner M."/>
            <person name="Conti L."/>
            <person name="Costanzo S."/>
            <person name="Ewan R."/>
            <person name="Fahlgren N."/>
            <person name="Fischbach M.A."/>
            <person name="Fugelstad J."/>
            <person name="Gilroy E.M."/>
            <person name="Gnerre S."/>
            <person name="Green P.J."/>
            <person name="Grenville-Briggs L.J."/>
            <person name="Griffith J."/>
            <person name="Grunwald N.J."/>
            <person name="Horn K."/>
            <person name="Horner N.R."/>
            <person name="Hu C.H."/>
            <person name="Huitema E."/>
            <person name="Jeong D.H."/>
            <person name="Jones A.M."/>
            <person name="Jones J.D."/>
            <person name="Jones R.W."/>
            <person name="Karlsson E.K."/>
            <person name="Kunjeti S.G."/>
            <person name="Lamour K."/>
            <person name="Liu Z."/>
            <person name="Ma L."/>
            <person name="Maclean D."/>
            <person name="Chibucos M.C."/>
            <person name="McDonald H."/>
            <person name="McWalters J."/>
            <person name="Meijer H.J."/>
            <person name="Morgan W."/>
            <person name="Morris P.F."/>
            <person name="Munro C.A."/>
            <person name="O'Neill K."/>
            <person name="Ospina-Giraldo M."/>
            <person name="Pinzon A."/>
            <person name="Pritchard L."/>
            <person name="Ramsahoye B."/>
            <person name="Ren Q."/>
            <person name="Restrepo S."/>
            <person name="Roy S."/>
            <person name="Sadanandom A."/>
            <person name="Savidor A."/>
            <person name="Schornack S."/>
            <person name="Schwartz D.C."/>
            <person name="Schumann U.D."/>
            <person name="Schwessinger B."/>
            <person name="Seyer L."/>
            <person name="Sharpe T."/>
            <person name="Silvar C."/>
            <person name="Song J."/>
            <person name="Studholme D.J."/>
            <person name="Sykes S."/>
            <person name="Thines M."/>
            <person name="van de Vondervoort P.J."/>
            <person name="Phuntumart V."/>
            <person name="Wawra S."/>
            <person name="Weide R."/>
            <person name="Win J."/>
            <person name="Young C."/>
            <person name="Zhou S."/>
            <person name="Fry W."/>
            <person name="Meyers B.C."/>
            <person name="van West P."/>
            <person name="Ristaino J."/>
            <person name="Govers F."/>
            <person name="Birch P.R."/>
            <person name="Whisson S.C."/>
            <person name="Judelson H.S."/>
            <person name="Nusbaum C."/>
        </authorList>
    </citation>
    <scope>NUCLEOTIDE SEQUENCE [LARGE SCALE GENOMIC DNA]</scope>
    <source>
        <strain evidence="2">T30-4</strain>
    </source>
</reference>
<dbReference type="HOGENOM" id="CLU_049266_0_0_1"/>
<proteinExistence type="predicted"/>
<sequence>MMTPLWILSETKPISVYGPPRFVCSGLNFRLNFCSALLGVRQAAAKHRRSIEDILITQLAETADPDSHFCRSHGCPSWTKRKGHREEDDSMKTDACPPLDSDTVQISIRATMAKSQQTSVKILRTGVNAMRTVSSHAASKASGLVAHPALRPVLTSVLMLSLVALAVMSLGRFQLWMTGAGVFMVAMSIASAVQEFKFPKTAQSYQDFLDQEIDKCSPDMVTLPHLSPAKTSAAKKQQKQVPKDEISSMALNIASPAIPASMTPLFQEKISRRESEDSMGALESAVNPTIVETAEVSNKLDVLHCGTVIDIQGSHGFIIPHDLCVDATETRSDAVTTLNRLDKQHKMPLVIPFHLSEEVRQDIAVGKTVEFAYSEAATKRALNVTPVPTDDGIAKSRSALQSCKQAREVSFARAMEELTMISPRNVPVKHHVDLIKYAEELDDYDAPFDM</sequence>
<dbReference type="VEuPathDB" id="FungiDB:PITG_13767"/>
<gene>
    <name evidence="1" type="ORF">PITG_13767</name>
</gene>
<dbReference type="GeneID" id="9461330"/>
<dbReference type="OrthoDB" id="122776at2759"/>
<dbReference type="OMA" id="GRFQLWM"/>
<evidence type="ECO:0000313" key="1">
    <source>
        <dbReference type="EMBL" id="EEY61822.1"/>
    </source>
</evidence>